<reference evidence="5" key="8">
    <citation type="submission" date="2025-09" db="UniProtKB">
        <authorList>
            <consortium name="Ensembl"/>
        </authorList>
    </citation>
    <scope>IDENTIFICATION</scope>
    <source>
        <strain evidence="5">C57BL/6J</strain>
    </source>
</reference>
<dbReference type="Bgee" id="ENSMUSG00000031628">
    <property type="expression patterns" value="Expressed in cortical plate and 263 other cell types or tissues"/>
</dbReference>
<dbReference type="Antibodypedia" id="1222">
    <property type="antibodies" value="2480 antibodies from 56 providers"/>
</dbReference>
<evidence type="ECO:0007829" key="11">
    <source>
        <dbReference type="PubMed" id="17242355"/>
    </source>
</evidence>
<comment type="similarity">
    <text evidence="1">Belongs to the peptidase C14A family.</text>
</comment>
<dbReference type="InterPro" id="IPR029030">
    <property type="entry name" value="Caspase-like_dom_sf"/>
</dbReference>
<evidence type="ECO:0000259" key="4">
    <source>
        <dbReference type="PROSITE" id="PS50208"/>
    </source>
</evidence>
<evidence type="ECO:0000256" key="2">
    <source>
        <dbReference type="ARBA" id="ARBA00022799"/>
    </source>
</evidence>
<dbReference type="AGR" id="MGI:107739"/>
<dbReference type="InterPro" id="IPR011600">
    <property type="entry name" value="Pept_C14_caspase"/>
</dbReference>
<dbReference type="VEuPathDB" id="HostDB:ENSMUSG00000031628"/>
<reference evidence="5" key="7">
    <citation type="submission" date="2025-08" db="UniProtKB">
        <authorList>
            <consortium name="Ensembl"/>
        </authorList>
    </citation>
    <scope>IDENTIFICATION</scope>
    <source>
        <strain evidence="5">C57BL/6J</strain>
    </source>
</reference>
<reference evidence="5 7" key="5">
    <citation type="journal article" date="2011" name="PLoS Biol.">
        <title>Modernizing reference genome assemblies.</title>
        <authorList>
            <person name="Church D.M."/>
            <person name="Schneider V.A."/>
            <person name="Graves T."/>
            <person name="Auger K."/>
            <person name="Cunningham F."/>
            <person name="Bouk N."/>
            <person name="Chen H.C."/>
            <person name="Agarwala R."/>
            <person name="McLaren W.M."/>
            <person name="Ritchie G.R."/>
            <person name="Albracht D."/>
            <person name="Kremitzki M."/>
            <person name="Rock S."/>
            <person name="Kotkiewicz H."/>
            <person name="Kremitzki C."/>
            <person name="Wollam A."/>
            <person name="Trani L."/>
            <person name="Fulton L."/>
            <person name="Fulton R."/>
            <person name="Matthews L."/>
            <person name="Whitehead S."/>
            <person name="Chow W."/>
            <person name="Torrance J."/>
            <person name="Dunn M."/>
            <person name="Harden G."/>
            <person name="Threadgold G."/>
            <person name="Wood J."/>
            <person name="Collins J."/>
            <person name="Heath P."/>
            <person name="Griffiths G."/>
            <person name="Pelan S."/>
            <person name="Grafham D."/>
            <person name="Eichler E.E."/>
            <person name="Weinstock G."/>
            <person name="Mardis E.R."/>
            <person name="Wilson R.K."/>
            <person name="Howe K."/>
            <person name="Flicek P."/>
            <person name="Hubbard T."/>
        </authorList>
    </citation>
    <scope>NUCLEOTIDE SEQUENCE [LARGE SCALE GENOMIC DNA]</scope>
    <source>
        <strain evidence="5 7">C57BL/6J</strain>
    </source>
</reference>
<dbReference type="Proteomes" id="UP000000589">
    <property type="component" value="Chromosome 8"/>
</dbReference>
<evidence type="ECO:0000313" key="7">
    <source>
        <dbReference type="Proteomes" id="UP000000589"/>
    </source>
</evidence>
<dbReference type="GO" id="GO:0006508">
    <property type="term" value="P:proteolysis"/>
    <property type="evidence" value="ECO:0007669"/>
    <property type="project" value="InterPro"/>
</dbReference>
<dbReference type="Ensembl" id="ENSMUST00000210534.2">
    <property type="protein sequence ID" value="ENSMUSP00000147700.2"/>
    <property type="gene ID" value="ENSMUSG00000031628.10"/>
</dbReference>
<dbReference type="InterPro" id="IPR015917">
    <property type="entry name" value="Pept_C14A"/>
</dbReference>
<dbReference type="PRINTS" id="PR00376">
    <property type="entry name" value="IL1BCENZYME"/>
</dbReference>
<keyword evidence="7" id="KW-1185">Reference proteome</keyword>
<protein>
    <submittedName>
        <fullName evidence="5">Caspase 3</fullName>
    </submittedName>
</protein>
<feature type="domain" description="Caspase family p20" evidence="4">
    <location>
        <begin position="43"/>
        <end position="102"/>
    </location>
</feature>
<evidence type="ECO:0007829" key="12">
    <source>
        <dbReference type="PubMed" id="21183079"/>
    </source>
</evidence>
<dbReference type="Pfam" id="PF00656">
    <property type="entry name" value="Peptidase_C14"/>
    <property type="match status" value="1"/>
</dbReference>
<reference evidence="12" key="4">
    <citation type="journal article" date="2010" name="Cell">
        <title>A tissue-specific atlas of mouse protein phosphorylation and expression.</title>
        <authorList>
            <person name="Huttlin E.L."/>
            <person name="Jedrychowski M.P."/>
            <person name="Elias J.E."/>
            <person name="Goswami T."/>
            <person name="Rad R."/>
            <person name="Beausoleil S.A."/>
            <person name="Villen J."/>
            <person name="Haas W."/>
            <person name="Sowa M.E."/>
            <person name="Gygi S.P."/>
        </authorList>
    </citation>
    <scope>IDENTIFICATION BY MASS SPECTROMETRY [LARGE SCALE ANALYSIS]</scope>
</reference>
<dbReference type="InterPro" id="IPR001309">
    <property type="entry name" value="Pept_C14_p20"/>
</dbReference>
<evidence type="ECO:0007829" key="13">
    <source>
        <dbReference type="PubMed" id="23806337"/>
    </source>
</evidence>
<evidence type="ECO:0007829" key="8">
    <source>
        <dbReference type="PeptideAtlas" id="A0A1B0GRX1"/>
    </source>
</evidence>
<dbReference type="GO" id="GO:0004197">
    <property type="term" value="F:cysteine-type endopeptidase activity"/>
    <property type="evidence" value="ECO:0007669"/>
    <property type="project" value="InterPro"/>
</dbReference>
<dbReference type="PANTHER" id="PTHR10454:SF198">
    <property type="entry name" value="CASPASE-3"/>
    <property type="match status" value="1"/>
</dbReference>
<reference evidence="11" key="2">
    <citation type="journal article" date="2007" name="Proc. Natl. Acad. Sci. U.S.A.">
        <title>Large-scale phosphorylation analysis of mouse liver.</title>
        <authorList>
            <person name="Villen J."/>
            <person name="Beausoleil S.A."/>
            <person name="Gerber S.A."/>
            <person name="Gygi S.P."/>
        </authorList>
    </citation>
    <scope>IDENTIFICATION BY MASS SPECTROMETRY [LARGE SCALE ANALYSIS]</scope>
</reference>
<name>A0A1B0GRX1_MOUSE</name>
<evidence type="ECO:0000256" key="3">
    <source>
        <dbReference type="ARBA" id="ARBA00038525"/>
    </source>
</evidence>
<dbReference type="ExpressionAtlas" id="A0A1B0GRX1">
    <property type="expression patterns" value="baseline and differential"/>
</dbReference>
<dbReference type="InterPro" id="IPR002398">
    <property type="entry name" value="Pept_C14"/>
</dbReference>
<dbReference type="PROSITE" id="PS50208">
    <property type="entry name" value="CASPASE_P20"/>
    <property type="match status" value="1"/>
</dbReference>
<sequence>MENNKTSVDSKSINNFEVKTIHGSKSVDSGIYLDSSYKMDYPEMGICIIINNKNFHKSTGMSSRSGTDVDAANLRETFMGLKYQVRNKNDLTREDILELMDSGKIEPIQSRSFGSFVHPQGDCALLLASLWGC</sequence>
<dbReference type="GeneTree" id="ENSGT00940000153232"/>
<evidence type="ECO:0007829" key="10">
    <source>
        <dbReference type="PubMed" id="15345747"/>
    </source>
</evidence>
<reference evidence="10" key="1">
    <citation type="journal article" date="2004" name="Mol. Cell. Proteomics">
        <title>Phosphoproteomic analysis of the developing mouse brain.</title>
        <authorList>
            <person name="Ballif B.A."/>
            <person name="Villen J."/>
            <person name="Beausoleil S.A."/>
            <person name="Schwartz D."/>
            <person name="Gygi S.P."/>
        </authorList>
    </citation>
    <scope>IDENTIFICATION BY MASS SPECTROMETRY [LARGE SCALE ANALYSIS]</scope>
</reference>
<dbReference type="PANTHER" id="PTHR10454">
    <property type="entry name" value="CASPASE"/>
    <property type="match status" value="1"/>
</dbReference>
<dbReference type="AlphaFoldDB" id="A0A1B0GRX1"/>
<evidence type="ECO:0000313" key="5">
    <source>
        <dbReference type="Ensembl" id="ENSMUSP00000147700.2"/>
    </source>
</evidence>
<reference evidence="13" key="6">
    <citation type="journal article" date="2013" name="Mol. Cell">
        <title>SIRT5-mediated lysine desuccinylation impacts diverse metabolic pathways.</title>
        <authorList>
            <person name="Park J."/>
            <person name="Chen Y."/>
            <person name="Tishkoff D.X."/>
            <person name="Peng C."/>
            <person name="Tan M."/>
            <person name="Dai L."/>
            <person name="Xie Z."/>
            <person name="Zhang Y."/>
            <person name="Zwaans B.M."/>
            <person name="Skinner M.E."/>
            <person name="Lombard D.B."/>
            <person name="Zhao Y."/>
        </authorList>
    </citation>
    <scope>IDENTIFICATION BY MASS SPECTROMETRY [LARGE SCALE ANALYSIS]</scope>
</reference>
<dbReference type="ProteomicsDB" id="361741"/>
<evidence type="ECO:0000313" key="6">
    <source>
        <dbReference type="MGI" id="MGI:107739"/>
    </source>
</evidence>
<keyword evidence="8 9" id="KW-1267">Proteomics identification</keyword>
<keyword evidence="2" id="KW-0702">S-nitrosylation</keyword>
<evidence type="ECO:0007829" key="9">
    <source>
        <dbReference type="ProteomicsDB" id="A0A1B0GRX1"/>
    </source>
</evidence>
<evidence type="ECO:0000256" key="1">
    <source>
        <dbReference type="ARBA" id="ARBA00010134"/>
    </source>
</evidence>
<proteinExistence type="evidence at protein level"/>
<dbReference type="Gene3D" id="3.40.50.1460">
    <property type="match status" value="1"/>
</dbReference>
<dbReference type="jPOST" id="A0A1B0GRX1"/>
<dbReference type="SMR" id="A0A1B0GRX1"/>
<reference evidence="5 7" key="3">
    <citation type="journal article" date="2009" name="PLoS Biol.">
        <title>Lineage-specific biology revealed by a finished genome assembly of the mouse.</title>
        <authorList>
            <consortium name="Mouse Genome Sequencing Consortium"/>
            <person name="Church D.M."/>
            <person name="Goodstadt L."/>
            <person name="Hillier L.W."/>
            <person name="Zody M.C."/>
            <person name="Goldstein S."/>
            <person name="She X."/>
            <person name="Bult C.J."/>
            <person name="Agarwala R."/>
            <person name="Cherry J.L."/>
            <person name="DiCuccio M."/>
            <person name="Hlavina W."/>
            <person name="Kapustin Y."/>
            <person name="Meric P."/>
            <person name="Maglott D."/>
            <person name="Birtle Z."/>
            <person name="Marques A.C."/>
            <person name="Graves T."/>
            <person name="Zhou S."/>
            <person name="Teague B."/>
            <person name="Potamousis K."/>
            <person name="Churas C."/>
            <person name="Place M."/>
            <person name="Herschleb J."/>
            <person name="Runnheim R."/>
            <person name="Forrest D."/>
            <person name="Amos-Landgraf J."/>
            <person name="Schwartz D.C."/>
            <person name="Cheng Z."/>
            <person name="Lindblad-Toh K."/>
            <person name="Eichler E.E."/>
            <person name="Ponting C.P."/>
        </authorList>
    </citation>
    <scope>NUCLEOTIDE SEQUENCE [LARGE SCALE GENOMIC DNA]</scope>
    <source>
        <strain evidence="5 7">C57BL/6J</strain>
    </source>
</reference>
<dbReference type="SUPFAM" id="SSF52129">
    <property type="entry name" value="Caspase-like"/>
    <property type="match status" value="1"/>
</dbReference>
<gene>
    <name evidence="5 6" type="primary">Casp3</name>
</gene>
<accession>A0A1B0GRX1</accession>
<dbReference type="MGI" id="MGI:107739">
    <property type="gene designation" value="Casp3"/>
</dbReference>
<organism evidence="5 7">
    <name type="scientific">Mus musculus</name>
    <name type="common">Mouse</name>
    <dbReference type="NCBI Taxonomy" id="10090"/>
    <lineage>
        <taxon>Eukaryota</taxon>
        <taxon>Metazoa</taxon>
        <taxon>Chordata</taxon>
        <taxon>Craniata</taxon>
        <taxon>Vertebrata</taxon>
        <taxon>Euteleostomi</taxon>
        <taxon>Mammalia</taxon>
        <taxon>Eutheria</taxon>
        <taxon>Euarchontoglires</taxon>
        <taxon>Glires</taxon>
        <taxon>Rodentia</taxon>
        <taxon>Myomorpha</taxon>
        <taxon>Muroidea</taxon>
        <taxon>Muridae</taxon>
        <taxon>Murinae</taxon>
        <taxon>Mus</taxon>
        <taxon>Mus</taxon>
    </lineage>
</organism>
<comment type="subunit">
    <text evidence="3">Heterotetramer that consists of two anti-parallel arranged heterodimers, each one formed by a 17 kDa (p17) and a 12 kDa (p12) subunit. Interacts with BIRC6/bruce.</text>
</comment>